<reference evidence="14" key="1">
    <citation type="submission" date="2017-05" db="UniProtKB">
        <authorList>
            <consortium name="EnsemblMetazoa"/>
        </authorList>
    </citation>
    <scope>IDENTIFICATION</scope>
</reference>
<evidence type="ECO:0000256" key="1">
    <source>
        <dbReference type="ARBA" id="ARBA00000885"/>
    </source>
</evidence>
<dbReference type="GO" id="GO:0006511">
    <property type="term" value="P:ubiquitin-dependent protein catabolic process"/>
    <property type="evidence" value="ECO:0007669"/>
    <property type="project" value="TreeGrafter"/>
</dbReference>
<evidence type="ECO:0000256" key="7">
    <source>
        <dbReference type="ARBA" id="ARBA00022679"/>
    </source>
</evidence>
<dbReference type="STRING" id="400682.A0A1X7TI99"/>
<keyword evidence="8" id="KW-0677">Repeat</keyword>
<dbReference type="SUPFAM" id="SSF56204">
    <property type="entry name" value="Hect, E3 ligase catalytic domain"/>
    <property type="match status" value="1"/>
</dbReference>
<dbReference type="AlphaFoldDB" id="A0A1X7TI99"/>
<sequence>MAECRDLGRDEEELAIADALEASGVSNLLPKFIAEKHEQSSSSNSSVTEASQSSPLLLVSVTAPTILSPTSTMLAQPSSLCVSPSVHAPTNVSASNVNDVVVSPSVNLPVDVSASPSATLSVMPSVYAPTAVSVSSLSSAPVSYPPQSVQVSPSISAPTNVSVLTTPSTLHPQFNDPQQEYIEILSDNSDELTIEDSNVQLAIEESVSYRLQNDLTHFDSVEELLKHHALMKCFVAVIPEDRQNIVVRRKHIWNDVKRSLKRPGFNDNIGLLINFIGEDAHDAGGPRREFFRLVMSSMSRDGNLFTGPPSNKTLTHNVIALQRNEFHICGHLIALSLLYGGPAPNFLSKSVVAYLLDEPLDTTMIEDIPDSDIQSSLHKLLDASSSEELRALFNSSEFDFRFDAGVTISVSAVKIEEKEELILAFVNNYLIYSCKGELDQFKNGLKSLGILELLQQYPTLMKPLFVYSKEPCMKATTFLKMFTIKWSPEGSNTRESEEAVIYCWTNYVHQCAGSGRQVGEVAVNLSSILIFVTALKLIEIRGTSTLPISKGLGLPSSAP</sequence>
<evidence type="ECO:0000256" key="8">
    <source>
        <dbReference type="ARBA" id="ARBA00022737"/>
    </source>
</evidence>
<evidence type="ECO:0000256" key="2">
    <source>
        <dbReference type="ARBA" id="ARBA00004308"/>
    </source>
</evidence>
<dbReference type="GO" id="GO:0000139">
    <property type="term" value="C:Golgi membrane"/>
    <property type="evidence" value="ECO:0007669"/>
    <property type="project" value="TreeGrafter"/>
</dbReference>
<dbReference type="InterPro" id="IPR050409">
    <property type="entry name" value="E3_ubiq-protein_ligase"/>
</dbReference>
<dbReference type="GO" id="GO:0007030">
    <property type="term" value="P:Golgi organization"/>
    <property type="evidence" value="ECO:0007669"/>
    <property type="project" value="TreeGrafter"/>
</dbReference>
<dbReference type="GO" id="GO:0000209">
    <property type="term" value="P:protein polyubiquitination"/>
    <property type="evidence" value="ECO:0007669"/>
    <property type="project" value="TreeGrafter"/>
</dbReference>
<evidence type="ECO:0000256" key="4">
    <source>
        <dbReference type="ARBA" id="ARBA00004906"/>
    </source>
</evidence>
<comment type="caution">
    <text evidence="12">Lacks conserved residue(s) required for the propagation of feature annotation.</text>
</comment>
<dbReference type="SMART" id="SM00119">
    <property type="entry name" value="HECTc"/>
    <property type="match status" value="1"/>
</dbReference>
<dbReference type="PANTHER" id="PTHR11254">
    <property type="entry name" value="HECT DOMAIN UBIQUITIN-PROTEIN LIGASE"/>
    <property type="match status" value="1"/>
</dbReference>
<evidence type="ECO:0000256" key="11">
    <source>
        <dbReference type="ARBA" id="ARBA00023136"/>
    </source>
</evidence>
<dbReference type="Pfam" id="PF00632">
    <property type="entry name" value="HECT"/>
    <property type="match status" value="1"/>
</dbReference>
<evidence type="ECO:0000313" key="14">
    <source>
        <dbReference type="EnsemblMetazoa" id="Aqu2.1.14394_001"/>
    </source>
</evidence>
<dbReference type="Gene3D" id="3.30.2160.10">
    <property type="entry name" value="Hect, E3 ligase catalytic domain"/>
    <property type="match status" value="1"/>
</dbReference>
<organism evidence="14">
    <name type="scientific">Amphimedon queenslandica</name>
    <name type="common">Sponge</name>
    <dbReference type="NCBI Taxonomy" id="400682"/>
    <lineage>
        <taxon>Eukaryota</taxon>
        <taxon>Metazoa</taxon>
        <taxon>Porifera</taxon>
        <taxon>Demospongiae</taxon>
        <taxon>Heteroscleromorpha</taxon>
        <taxon>Haplosclerida</taxon>
        <taxon>Niphatidae</taxon>
        <taxon>Amphimedon</taxon>
    </lineage>
</organism>
<keyword evidence="9 12" id="KW-0833">Ubl conjugation pathway</keyword>
<keyword evidence="10" id="KW-0040">ANK repeat</keyword>
<dbReference type="OrthoDB" id="2384350at2759"/>
<comment type="pathway">
    <text evidence="4">Protein modification; protein ubiquitination.</text>
</comment>
<protein>
    <recommendedName>
        <fullName evidence="5">HECT-type E3 ubiquitin transferase</fullName>
        <ecNumber evidence="5">2.3.2.26</ecNumber>
    </recommendedName>
</protein>
<evidence type="ECO:0000256" key="9">
    <source>
        <dbReference type="ARBA" id="ARBA00022786"/>
    </source>
</evidence>
<keyword evidence="11" id="KW-0472">Membrane</keyword>
<keyword evidence="6" id="KW-0963">Cytoplasm</keyword>
<comment type="subcellular location">
    <subcellularLocation>
        <location evidence="3">Cytoplasm</location>
    </subcellularLocation>
    <subcellularLocation>
        <location evidence="2">Endomembrane system</location>
    </subcellularLocation>
</comment>
<dbReference type="EC" id="2.3.2.26" evidence="5"/>
<dbReference type="EnsemblMetazoa" id="Aqu2.1.14394_001">
    <property type="protein sequence ID" value="Aqu2.1.14394_001"/>
    <property type="gene ID" value="Aqu2.1.14394"/>
</dbReference>
<accession>A0A1X7TI99</accession>
<dbReference type="InterPro" id="IPR000569">
    <property type="entry name" value="HECT_dom"/>
</dbReference>
<name>A0A1X7TI99_AMPQE</name>
<dbReference type="eggNOG" id="KOG1084">
    <property type="taxonomic scope" value="Eukaryota"/>
</dbReference>
<comment type="catalytic activity">
    <reaction evidence="1">
        <text>S-ubiquitinyl-[E2 ubiquitin-conjugating enzyme]-L-cysteine + [acceptor protein]-L-lysine = [E2 ubiquitin-conjugating enzyme]-L-cysteine + N(6)-ubiquitinyl-[acceptor protein]-L-lysine.</text>
        <dbReference type="EC" id="2.3.2.26"/>
    </reaction>
</comment>
<dbReference type="GO" id="GO:0061630">
    <property type="term" value="F:ubiquitin protein ligase activity"/>
    <property type="evidence" value="ECO:0007669"/>
    <property type="project" value="UniProtKB-EC"/>
</dbReference>
<evidence type="ECO:0000256" key="5">
    <source>
        <dbReference type="ARBA" id="ARBA00012485"/>
    </source>
</evidence>
<dbReference type="PROSITE" id="PS50237">
    <property type="entry name" value="HECT"/>
    <property type="match status" value="1"/>
</dbReference>
<evidence type="ECO:0000256" key="6">
    <source>
        <dbReference type="ARBA" id="ARBA00022490"/>
    </source>
</evidence>
<dbReference type="InterPro" id="IPR035983">
    <property type="entry name" value="Hect_E3_ubiquitin_ligase"/>
</dbReference>
<dbReference type="GO" id="GO:0061025">
    <property type="term" value="P:membrane fusion"/>
    <property type="evidence" value="ECO:0007669"/>
    <property type="project" value="TreeGrafter"/>
</dbReference>
<proteinExistence type="predicted"/>
<evidence type="ECO:0000259" key="13">
    <source>
        <dbReference type="PROSITE" id="PS50237"/>
    </source>
</evidence>
<dbReference type="GO" id="GO:0005634">
    <property type="term" value="C:nucleus"/>
    <property type="evidence" value="ECO:0007669"/>
    <property type="project" value="TreeGrafter"/>
</dbReference>
<dbReference type="InParanoid" id="A0A1X7TI99"/>
<evidence type="ECO:0000256" key="10">
    <source>
        <dbReference type="ARBA" id="ARBA00023043"/>
    </source>
</evidence>
<evidence type="ECO:0000256" key="3">
    <source>
        <dbReference type="ARBA" id="ARBA00004496"/>
    </source>
</evidence>
<dbReference type="PANTHER" id="PTHR11254:SF363">
    <property type="entry name" value="E3 UBIQUITIN-PROTEIN LIGASE HACE1"/>
    <property type="match status" value="1"/>
</dbReference>
<feature type="domain" description="HECT" evidence="13">
    <location>
        <begin position="260"/>
        <end position="372"/>
    </location>
</feature>
<dbReference type="OMA" id="RNEFHIC"/>
<dbReference type="Gene3D" id="3.90.1750.10">
    <property type="entry name" value="Hect, E3 ligase catalytic domains"/>
    <property type="match status" value="1"/>
</dbReference>
<keyword evidence="7" id="KW-0808">Transferase</keyword>
<evidence type="ECO:0000256" key="12">
    <source>
        <dbReference type="PROSITE-ProRule" id="PRU00104"/>
    </source>
</evidence>